<dbReference type="Pfam" id="PF08220">
    <property type="entry name" value="HTH_DeoR"/>
    <property type="match status" value="1"/>
</dbReference>
<evidence type="ECO:0000313" key="5">
    <source>
        <dbReference type="EMBL" id="GLQ09609.1"/>
    </source>
</evidence>
<comment type="caution">
    <text evidence="5">The sequence shown here is derived from an EMBL/GenBank/DDBJ whole genome shotgun (WGS) entry which is preliminary data.</text>
</comment>
<reference evidence="5" key="1">
    <citation type="journal article" date="2014" name="Int. J. Syst. Evol. Microbiol.">
        <title>Complete genome of a new Firmicutes species belonging to the dominant human colonic microbiota ('Ruminococcus bicirculans') reveals two chromosomes and a selective capacity to utilize plant glucans.</title>
        <authorList>
            <consortium name="NISC Comparative Sequencing Program"/>
            <person name="Wegmann U."/>
            <person name="Louis P."/>
            <person name="Goesmann A."/>
            <person name="Henrissat B."/>
            <person name="Duncan S.H."/>
            <person name="Flint H.J."/>
        </authorList>
    </citation>
    <scope>NUCLEOTIDE SEQUENCE</scope>
    <source>
        <strain evidence="5">NBRC 103855</strain>
    </source>
</reference>
<dbReference type="SUPFAM" id="SSF100950">
    <property type="entry name" value="NagB/RpiA/CoA transferase-like"/>
    <property type="match status" value="1"/>
</dbReference>
<reference evidence="5" key="2">
    <citation type="submission" date="2023-01" db="EMBL/GenBank/DDBJ databases">
        <title>Draft genome sequence of Devosia yakushimensis strain NBRC 103855.</title>
        <authorList>
            <person name="Sun Q."/>
            <person name="Mori K."/>
        </authorList>
    </citation>
    <scope>NUCLEOTIDE SEQUENCE</scope>
    <source>
        <strain evidence="5">NBRC 103855</strain>
    </source>
</reference>
<dbReference type="SMART" id="SM00420">
    <property type="entry name" value="HTH_DEOR"/>
    <property type="match status" value="1"/>
</dbReference>
<keyword evidence="6" id="KW-1185">Reference proteome</keyword>
<keyword evidence="1" id="KW-0678">Repressor</keyword>
<dbReference type="PANTHER" id="PTHR30363:SF4">
    <property type="entry name" value="GLYCEROL-3-PHOSPHATE REGULON REPRESSOR"/>
    <property type="match status" value="1"/>
</dbReference>
<keyword evidence="2" id="KW-0805">Transcription regulation</keyword>
<protein>
    <submittedName>
        <fullName evidence="5">DeoR family transcriptional regulator</fullName>
    </submittedName>
</protein>
<dbReference type="InterPro" id="IPR014036">
    <property type="entry name" value="DeoR-like_C"/>
</dbReference>
<dbReference type="InterPro" id="IPR001034">
    <property type="entry name" value="DeoR_HTH"/>
</dbReference>
<keyword evidence="3" id="KW-0804">Transcription</keyword>
<proteinExistence type="predicted"/>
<dbReference type="Pfam" id="PF00455">
    <property type="entry name" value="DeoRC"/>
    <property type="match status" value="1"/>
</dbReference>
<dbReference type="PROSITE" id="PS51000">
    <property type="entry name" value="HTH_DEOR_2"/>
    <property type="match status" value="1"/>
</dbReference>
<accession>A0ABQ5UEN5</accession>
<dbReference type="EMBL" id="BSNG01000001">
    <property type="protein sequence ID" value="GLQ09609.1"/>
    <property type="molecule type" value="Genomic_DNA"/>
</dbReference>
<sequence length="264" mass="28447">MSDPRLSERQNDILARIGARGVQQIDMLARDYGLTTQSIRRDINFLCSLGLARRLHGGVDLPVMPQNTPVNARARLHGPAKRLIAERIAQDIPDGSTIFLGIGTTVQFTAEALRNHTGLTVVTNNVDVALILGNVPGIELHLTGGVWRSNDRDLVGPEASRYFEKFHATHSVVGAGGLHPVSGALDFSYGDAQITNAIIQNSRTRYLAADVSKWGRSAAVRVAAFSQFSYLVTDSLPEQADTRHALRDSGVAVIVCDEGAQDAG</sequence>
<dbReference type="InterPro" id="IPR050313">
    <property type="entry name" value="Carb_Metab_HTH_regulators"/>
</dbReference>
<gene>
    <name evidence="5" type="ORF">GCM10007913_15410</name>
</gene>
<evidence type="ECO:0000256" key="3">
    <source>
        <dbReference type="ARBA" id="ARBA00023163"/>
    </source>
</evidence>
<dbReference type="InterPro" id="IPR036390">
    <property type="entry name" value="WH_DNA-bd_sf"/>
</dbReference>
<dbReference type="SMART" id="SM01134">
    <property type="entry name" value="DeoRC"/>
    <property type="match status" value="1"/>
</dbReference>
<feature type="domain" description="HTH deoR-type" evidence="4">
    <location>
        <begin position="6"/>
        <end position="61"/>
    </location>
</feature>
<dbReference type="RefSeq" id="WP_284389543.1">
    <property type="nucleotide sequence ID" value="NZ_BSNG01000001.1"/>
</dbReference>
<dbReference type="SUPFAM" id="SSF46785">
    <property type="entry name" value="Winged helix' DNA-binding domain"/>
    <property type="match status" value="1"/>
</dbReference>
<evidence type="ECO:0000259" key="4">
    <source>
        <dbReference type="PROSITE" id="PS51000"/>
    </source>
</evidence>
<evidence type="ECO:0000256" key="1">
    <source>
        <dbReference type="ARBA" id="ARBA00022491"/>
    </source>
</evidence>
<dbReference type="Gene3D" id="3.30.750.70">
    <property type="entry name" value="4-hydroxybutyrate coenzyme like domains"/>
    <property type="match status" value="1"/>
</dbReference>
<name>A0ABQ5UEN5_9HYPH</name>
<dbReference type="PANTHER" id="PTHR30363">
    <property type="entry name" value="HTH-TYPE TRANSCRIPTIONAL REGULATOR SRLR-RELATED"/>
    <property type="match status" value="1"/>
</dbReference>
<dbReference type="Proteomes" id="UP001161406">
    <property type="component" value="Unassembled WGS sequence"/>
</dbReference>
<evidence type="ECO:0000256" key="2">
    <source>
        <dbReference type="ARBA" id="ARBA00023015"/>
    </source>
</evidence>
<dbReference type="InterPro" id="IPR037171">
    <property type="entry name" value="NagB/RpiA_transferase-like"/>
</dbReference>
<organism evidence="5 6">
    <name type="scientific">Devosia yakushimensis</name>
    <dbReference type="NCBI Taxonomy" id="470028"/>
    <lineage>
        <taxon>Bacteria</taxon>
        <taxon>Pseudomonadati</taxon>
        <taxon>Pseudomonadota</taxon>
        <taxon>Alphaproteobacteria</taxon>
        <taxon>Hyphomicrobiales</taxon>
        <taxon>Devosiaceae</taxon>
        <taxon>Devosia</taxon>
    </lineage>
</organism>
<evidence type="ECO:0000313" key="6">
    <source>
        <dbReference type="Proteomes" id="UP001161406"/>
    </source>
</evidence>